<feature type="compositionally biased region" description="Basic and acidic residues" evidence="1">
    <location>
        <begin position="503"/>
        <end position="522"/>
    </location>
</feature>
<dbReference type="GO" id="GO:0005912">
    <property type="term" value="C:adherens junction"/>
    <property type="evidence" value="ECO:0007669"/>
    <property type="project" value="TreeGrafter"/>
</dbReference>
<feature type="region of interest" description="Disordered" evidence="1">
    <location>
        <begin position="1"/>
        <end position="32"/>
    </location>
</feature>
<dbReference type="PANTHER" id="PTHR16484">
    <property type="entry name" value="PARTITIONING DEFECTIVE 3 RELATED"/>
    <property type="match status" value="1"/>
</dbReference>
<reference evidence="3 4" key="1">
    <citation type="submission" date="2019-10" db="EMBL/GenBank/DDBJ databases">
        <title>Assembly and Annotation for the nematode Trichostrongylus colubriformis.</title>
        <authorList>
            <person name="Martin J."/>
        </authorList>
    </citation>
    <scope>NUCLEOTIDE SEQUENCE [LARGE SCALE GENOMIC DNA]</scope>
    <source>
        <strain evidence="3">G859</strain>
        <tissue evidence="3">Whole worm</tissue>
    </source>
</reference>
<dbReference type="Proteomes" id="UP001331761">
    <property type="component" value="Unassembled WGS sequence"/>
</dbReference>
<dbReference type="GO" id="GO:0043296">
    <property type="term" value="C:apical junction complex"/>
    <property type="evidence" value="ECO:0007669"/>
    <property type="project" value="TreeGrafter"/>
</dbReference>
<evidence type="ECO:0000313" key="4">
    <source>
        <dbReference type="Proteomes" id="UP001331761"/>
    </source>
</evidence>
<proteinExistence type="predicted"/>
<dbReference type="SMART" id="SM00228">
    <property type="entry name" value="PDZ"/>
    <property type="match status" value="3"/>
</dbReference>
<evidence type="ECO:0000259" key="2">
    <source>
        <dbReference type="PROSITE" id="PS50106"/>
    </source>
</evidence>
<feature type="domain" description="PDZ" evidence="2">
    <location>
        <begin position="207"/>
        <end position="277"/>
    </location>
</feature>
<feature type="compositionally biased region" description="Low complexity" evidence="1">
    <location>
        <begin position="540"/>
        <end position="552"/>
    </location>
</feature>
<evidence type="ECO:0000256" key="1">
    <source>
        <dbReference type="SAM" id="MobiDB-lite"/>
    </source>
</evidence>
<dbReference type="Gene3D" id="2.30.42.10">
    <property type="match status" value="3"/>
</dbReference>
<dbReference type="PANTHER" id="PTHR16484:SF17">
    <property type="entry name" value="BAZOOKA, ISOFORM B"/>
    <property type="match status" value="1"/>
</dbReference>
<sequence length="1140" mass="124546">MNSFTDVEKRLASSGEKDTRLSRGSARKSRLTESFFDAKERLEDAREANHASPVTNQRRRPRAYLKPALDPENTVIVFPSDDSVPMGIEVTGVQDDPASTSGRLSAVQILRIEPDGRVGMDGRLAVGDNIVEIDYRPVYQMSIVRARAYLSELQSRPEPSLTVARPPSSFAEDPFSRSQPGTSSLQNRPILSALQQANTVHIGHTKIVELKKTQAGFGFTVTGRETAKGERLFYIGTVKPNGVALGHLRAGDRLLELNGEPTADLTQAEVVDRLKKAAVGDTVSFLVSRVVEDEDEKKSNSSERENRPPTPLGSVARRGSEDKALASTSSAQSQTASSMEELELIIPLNDTGSAGLGVSLKARVTVRTNGTRQDCGIFIKSVLHGGAAHKDGRLRVNDRIVGIEELRLEGETNATASEAVSRRLKAIGPTAKYVRLRIQRAKDTPGQSVARSSTDGVAVVGAGTRTSVLGTESCSSDDKLSPVEGMDADYGSRLDESELPDSFSREAPSRKSMSEKRGMGAASDPHHIKLFQDIKHQRQTSAPLTAASTSLSFHGQTTGRSASQRAAARARSHSVHPRAPAPPKIMKMSMTPPQPLTPQPLNVAPTHAEKRRSLSAESISQESRSAPRKYSAIQYRGALTSDSFRQATDFYSENPYGGTPHPYPPGSPVLVKPRSTSRDKDKQRRKSLGGLTAVKSLLGFGGKSRDDTSTQKIDPRLEEAQRQQIEDEKRRIRKHYERLRLKEAEGNRGPHSVTPGAARREAQRVYPSPNYSNSPQGPLSTSVPEYESYDLIDRYQMHRYPTAEIGPAGPVNPTGITPFHHRVLYAHPQPPPYHYAIPSTWACDCTQKPATRRFLNHEIAVFLFSAQNPTTVARPPLVSPITSHIPSMHQNFLRINNKGPLPGLPQTTTVCSTHGSPTVVKEVETAHSKPRIPVPSDPPSMLVADLRPTSLVSPAYVTCITPNCGTVPQNLHNSLLITRNTRQEVNAQAGPRVSLRARKKMRRAGVRSAIVSPQDDVISTLFPSSENVVGKKPVESDRLLPYVSLSPATSRTPDATQPHRREQCNSQTLCTNSRVVTAIDDPVVGEQELDSSGLVTAAFNYCQVWNEWNSRSGGSLPSRRSRQRPALLDRQLIFDGTTDC</sequence>
<accession>A0AAN8FI52</accession>
<feature type="region of interest" description="Disordered" evidence="1">
    <location>
        <begin position="155"/>
        <end position="186"/>
    </location>
</feature>
<dbReference type="GO" id="GO:0016324">
    <property type="term" value="C:apical plasma membrane"/>
    <property type="evidence" value="ECO:0007669"/>
    <property type="project" value="TreeGrafter"/>
</dbReference>
<gene>
    <name evidence="3" type="ORF">GCK32_006524</name>
</gene>
<dbReference type="GO" id="GO:0000226">
    <property type="term" value="P:microtubule cytoskeleton organization"/>
    <property type="evidence" value="ECO:0007669"/>
    <property type="project" value="TreeGrafter"/>
</dbReference>
<feature type="compositionally biased region" description="Polar residues" evidence="1">
    <location>
        <begin position="1046"/>
        <end position="1055"/>
    </location>
</feature>
<feature type="domain" description="PDZ" evidence="2">
    <location>
        <begin position="74"/>
        <end position="152"/>
    </location>
</feature>
<feature type="compositionally biased region" description="Basic and acidic residues" evidence="1">
    <location>
        <begin position="703"/>
        <end position="730"/>
    </location>
</feature>
<dbReference type="InterPro" id="IPR052213">
    <property type="entry name" value="PAR3"/>
</dbReference>
<keyword evidence="4" id="KW-1185">Reference proteome</keyword>
<dbReference type="GO" id="GO:0007155">
    <property type="term" value="P:cell adhesion"/>
    <property type="evidence" value="ECO:0007669"/>
    <property type="project" value="TreeGrafter"/>
</dbReference>
<feature type="region of interest" description="Disordered" evidence="1">
    <location>
        <begin position="1045"/>
        <end position="1066"/>
    </location>
</feature>
<dbReference type="EMBL" id="WIXE01008553">
    <property type="protein sequence ID" value="KAK5979211.1"/>
    <property type="molecule type" value="Genomic_DNA"/>
</dbReference>
<feature type="region of interest" description="Disordered" evidence="1">
    <location>
        <begin position="294"/>
        <end position="336"/>
    </location>
</feature>
<dbReference type="InterPro" id="IPR001478">
    <property type="entry name" value="PDZ"/>
</dbReference>
<dbReference type="GO" id="GO:0035091">
    <property type="term" value="F:phosphatidylinositol binding"/>
    <property type="evidence" value="ECO:0007669"/>
    <property type="project" value="TreeGrafter"/>
</dbReference>
<comment type="caution">
    <text evidence="3">The sequence shown here is derived from an EMBL/GenBank/DDBJ whole genome shotgun (WGS) entry which is preliminary data.</text>
</comment>
<name>A0AAN8FI52_TRICO</name>
<feature type="compositionally biased region" description="Polar residues" evidence="1">
    <location>
        <begin position="615"/>
        <end position="624"/>
    </location>
</feature>
<evidence type="ECO:0000313" key="3">
    <source>
        <dbReference type="EMBL" id="KAK5979211.1"/>
    </source>
</evidence>
<feature type="compositionally biased region" description="Polar residues" evidence="1">
    <location>
        <begin position="176"/>
        <end position="186"/>
    </location>
</feature>
<dbReference type="InterPro" id="IPR036034">
    <property type="entry name" value="PDZ_sf"/>
</dbReference>
<feature type="compositionally biased region" description="Basic and acidic residues" evidence="1">
    <location>
        <begin position="738"/>
        <end position="748"/>
    </location>
</feature>
<feature type="compositionally biased region" description="Basic and acidic residues" evidence="1">
    <location>
        <begin position="296"/>
        <end position="307"/>
    </location>
</feature>
<dbReference type="AlphaFoldDB" id="A0AAN8FI52"/>
<organism evidence="3 4">
    <name type="scientific">Trichostrongylus colubriformis</name>
    <name type="common">Black scour worm</name>
    <dbReference type="NCBI Taxonomy" id="6319"/>
    <lineage>
        <taxon>Eukaryota</taxon>
        <taxon>Metazoa</taxon>
        <taxon>Ecdysozoa</taxon>
        <taxon>Nematoda</taxon>
        <taxon>Chromadorea</taxon>
        <taxon>Rhabditida</taxon>
        <taxon>Rhabditina</taxon>
        <taxon>Rhabditomorpha</taxon>
        <taxon>Strongyloidea</taxon>
        <taxon>Trichostrongylidae</taxon>
        <taxon>Trichostrongylus</taxon>
    </lineage>
</organism>
<feature type="compositionally biased region" description="Basic and acidic residues" evidence="1">
    <location>
        <begin position="1"/>
        <end position="21"/>
    </location>
</feature>
<feature type="domain" description="PDZ" evidence="2">
    <location>
        <begin position="345"/>
        <end position="442"/>
    </location>
</feature>
<dbReference type="Pfam" id="PF00595">
    <property type="entry name" value="PDZ"/>
    <property type="match status" value="2"/>
</dbReference>
<dbReference type="GO" id="GO:0030010">
    <property type="term" value="P:establishment of cell polarity"/>
    <property type="evidence" value="ECO:0007669"/>
    <property type="project" value="TreeGrafter"/>
</dbReference>
<dbReference type="SUPFAM" id="SSF50156">
    <property type="entry name" value="PDZ domain-like"/>
    <property type="match status" value="3"/>
</dbReference>
<feature type="region of interest" description="Disordered" evidence="1">
    <location>
        <begin position="537"/>
        <end position="629"/>
    </location>
</feature>
<dbReference type="GO" id="GO:0008104">
    <property type="term" value="P:intracellular protein localization"/>
    <property type="evidence" value="ECO:0007669"/>
    <property type="project" value="TreeGrafter"/>
</dbReference>
<feature type="compositionally biased region" description="Low complexity" evidence="1">
    <location>
        <begin position="326"/>
        <end position="336"/>
    </location>
</feature>
<protein>
    <submittedName>
        <fullName evidence="3">PDZ/DHR/GLGF domain protein</fullName>
    </submittedName>
</protein>
<dbReference type="GO" id="GO:0051660">
    <property type="term" value="P:establishment of centrosome localization"/>
    <property type="evidence" value="ECO:0007669"/>
    <property type="project" value="TreeGrafter"/>
</dbReference>
<dbReference type="PROSITE" id="PS50106">
    <property type="entry name" value="PDZ"/>
    <property type="match status" value="3"/>
</dbReference>
<dbReference type="GO" id="GO:0045197">
    <property type="term" value="P:establishment or maintenance of epithelial cell apical/basal polarity"/>
    <property type="evidence" value="ECO:0007669"/>
    <property type="project" value="TreeGrafter"/>
</dbReference>
<feature type="region of interest" description="Disordered" evidence="1">
    <location>
        <begin position="649"/>
        <end position="760"/>
    </location>
</feature>
<feature type="region of interest" description="Disordered" evidence="1">
    <location>
        <begin position="468"/>
        <end position="522"/>
    </location>
</feature>
<dbReference type="GO" id="GO:0005938">
    <property type="term" value="C:cell cortex"/>
    <property type="evidence" value="ECO:0007669"/>
    <property type="project" value="TreeGrafter"/>
</dbReference>